<proteinExistence type="inferred from homology"/>
<dbReference type="PANTHER" id="PTHR21725:SF1">
    <property type="entry name" value="E3 UBIQUITIN-PROTEIN LIGASE UBR4"/>
    <property type="match status" value="1"/>
</dbReference>
<evidence type="ECO:0000259" key="5">
    <source>
        <dbReference type="Pfam" id="PF24079"/>
    </source>
</evidence>
<feature type="region of interest" description="Disordered" evidence="2">
    <location>
        <begin position="2828"/>
        <end position="2859"/>
    </location>
</feature>
<keyword evidence="1" id="KW-0862">Zinc</keyword>
<dbReference type="OrthoDB" id="6348962at2759"/>
<dbReference type="STRING" id="35525.A0A162SYB9"/>
<name>A0A162SYB9_9CRUS</name>
<dbReference type="Proteomes" id="UP000076858">
    <property type="component" value="Unassembled WGS sequence"/>
</dbReference>
<evidence type="ECO:0000259" key="3">
    <source>
        <dbReference type="Pfam" id="PF13764"/>
    </source>
</evidence>
<feature type="region of interest" description="Disordered" evidence="2">
    <location>
        <begin position="410"/>
        <end position="482"/>
    </location>
</feature>
<feature type="compositionally biased region" description="Polar residues" evidence="2">
    <location>
        <begin position="2842"/>
        <end position="2852"/>
    </location>
</feature>
<feature type="domain" description="E3 ubiquitin-protein ligase UBR4-like" evidence="5">
    <location>
        <begin position="2756"/>
        <end position="2905"/>
    </location>
</feature>
<dbReference type="EMBL" id="LRGB01000024">
    <property type="protein sequence ID" value="KZS21735.1"/>
    <property type="molecule type" value="Genomic_DNA"/>
</dbReference>
<keyword evidence="7" id="KW-1185">Reference proteome</keyword>
<feature type="compositionally biased region" description="Polar residues" evidence="2">
    <location>
        <begin position="1509"/>
        <end position="1526"/>
    </location>
</feature>
<comment type="similarity">
    <text evidence="1">Belongs to the UBR4 family.</text>
</comment>
<dbReference type="InterPro" id="IPR025704">
    <property type="entry name" value="E3_Ub_ligase_UBR4_C"/>
</dbReference>
<dbReference type="PROSITE" id="PS50330">
    <property type="entry name" value="UIM"/>
    <property type="match status" value="1"/>
</dbReference>
<evidence type="ECO:0000259" key="4">
    <source>
        <dbReference type="Pfam" id="PF19423"/>
    </source>
</evidence>
<evidence type="ECO:0000313" key="7">
    <source>
        <dbReference type="Proteomes" id="UP000076858"/>
    </source>
</evidence>
<accession>A0A162SYB9</accession>
<feature type="compositionally biased region" description="Basic and acidic residues" evidence="2">
    <location>
        <begin position="471"/>
        <end position="480"/>
    </location>
</feature>
<feature type="domain" description="E3 ubiquitin ligase UBR4 C-terminal" evidence="3">
    <location>
        <begin position="3875"/>
        <end position="4198"/>
    </location>
</feature>
<dbReference type="PROSITE" id="PS52043">
    <property type="entry name" value="UBR4_E3"/>
    <property type="match status" value="1"/>
</dbReference>
<dbReference type="InterPro" id="IPR036322">
    <property type="entry name" value="WD40_repeat_dom_sf"/>
</dbReference>
<feature type="domain" description="E3 ubiquitin ligase UBR4 C-terminal" evidence="3">
    <location>
        <begin position="3426"/>
        <end position="3874"/>
    </location>
</feature>
<evidence type="ECO:0000256" key="2">
    <source>
        <dbReference type="SAM" id="MobiDB-lite"/>
    </source>
</evidence>
<dbReference type="InterPro" id="IPR045189">
    <property type="entry name" value="UBR4-like"/>
</dbReference>
<feature type="region of interest" description="Disordered" evidence="2">
    <location>
        <begin position="286"/>
        <end position="312"/>
    </location>
</feature>
<dbReference type="Pfam" id="PF24079">
    <property type="entry name" value="UBR4"/>
    <property type="match status" value="1"/>
</dbReference>
<evidence type="ECO:0000256" key="1">
    <source>
        <dbReference type="PROSITE-ProRule" id="PRU01388"/>
    </source>
</evidence>
<dbReference type="PANTHER" id="PTHR21725">
    <property type="entry name" value="E3 UBIQUITIN-PROTEIN LIGASE UBR4"/>
    <property type="match status" value="1"/>
</dbReference>
<dbReference type="SUPFAM" id="SSF50978">
    <property type="entry name" value="WD40 repeat-like"/>
    <property type="match status" value="1"/>
</dbReference>
<dbReference type="Pfam" id="PF13764">
    <property type="entry name" value="E3_UbLigase_R4"/>
    <property type="match status" value="2"/>
</dbReference>
<evidence type="ECO:0000313" key="6">
    <source>
        <dbReference type="EMBL" id="KZS21735.1"/>
    </source>
</evidence>
<reference evidence="6 7" key="1">
    <citation type="submission" date="2016-03" db="EMBL/GenBank/DDBJ databases">
        <title>EvidentialGene: Evidence-directed Construction of Genes on Genomes.</title>
        <authorList>
            <person name="Gilbert D.G."/>
            <person name="Choi J.-H."/>
            <person name="Mockaitis K."/>
            <person name="Colbourne J."/>
            <person name="Pfrender M."/>
        </authorList>
    </citation>
    <scope>NUCLEOTIDE SEQUENCE [LARGE SCALE GENOMIC DNA]</scope>
    <source>
        <strain evidence="6 7">Xinb3</strain>
        <tissue evidence="6">Complete organism</tissue>
    </source>
</reference>
<protein>
    <submittedName>
        <fullName evidence="6">Purity of essence protein</fullName>
    </submittedName>
</protein>
<dbReference type="InterPro" id="IPR045841">
    <property type="entry name" value="E3_UBR4_N"/>
</dbReference>
<feature type="domain" description="E3 ubiquitin-protein ligase UBR4 N-terminal" evidence="4">
    <location>
        <begin position="13"/>
        <end position="1115"/>
    </location>
</feature>
<feature type="region of interest" description="Disordered" evidence="2">
    <location>
        <begin position="1493"/>
        <end position="1526"/>
    </location>
</feature>
<keyword evidence="1" id="KW-0863">Zinc-finger</keyword>
<feature type="region of interest" description="UBR4 E3 catalytic module" evidence="1">
    <location>
        <begin position="3777"/>
        <end position="4217"/>
    </location>
</feature>
<gene>
    <name evidence="6" type="ORF">APZ42_011711</name>
</gene>
<keyword evidence="1" id="KW-0479">Metal-binding</keyword>
<dbReference type="InterPro" id="IPR003903">
    <property type="entry name" value="UIM_dom"/>
</dbReference>
<dbReference type="InterPro" id="IPR056530">
    <property type="entry name" value="UBR4-like_dom"/>
</dbReference>
<feature type="compositionally biased region" description="Low complexity" evidence="2">
    <location>
        <begin position="1493"/>
        <end position="1508"/>
    </location>
</feature>
<sequence length="4218" mass="468100">MNDTDFELLESYLKDLEKSKNTECLVSETVKKNRPDLNAALLDQFVSVIPGAMFEKAMTQLMSEGEAATFTRKDSTTQNLSTVCSHNIANLCSLDVADTIVNFCQSLPNVASFIEKWNGAMEGLGLGLPSSLIEAQLIKQNITNLKEDMLLAKKALNLPLLEPLTKERLRLLTQIGMGCLLAAISVATSHSIFAAASSVPTKSVGSSNPNMAPSKQSASPNAAAAVCNREEEWESNAVTVVETAVEIYQILASLVQKSPRSSRVYYDNFLYIAAWLLLSGLQGQMTNTSQAGSEKGNKEDKGKSPSKHKDGSRINLTKIQQGYGGLSVVLASQALATLEKLLEPNGILNAEENQVMPVTLVGLDVTEDYSHSQRISRLLSDLPLTQLLFHIATVSYRKSCNLKRIQKNGDGETVSLSDSATYYDDDDFSCSEESSAAEEEEDDDDSEPILGHWFEETITPPEPKGGKNKGGPHDSEDARNASKSCQRNLDISLSVPDKGEPHGYIVLATQIFAFMNDHMLCSPRLRQYTTNSLSEHQLILLAAILKDLDRETARTETGTIAVFFGQTLGQLFSRFSQSLARYTHNLLAYELMSPPLQIALLNHLNINPWSEEEDWPLLVHPRSLAVLAQVLLSKHRKGTSNQRSRIDKEAEDLNVEHAQLLLFLFHSLQLMQKKAILLLCAQTLIRAAQAAFSIIPLHDTQLMLLARILLLLEYLIKNLYDAPVAMLEQIQWNLLSSAGLFSTGRADDAQQPSRMYNCCQELEDNYRKYGSEDEGCYIRPRFYLLSNVDSNNQDLPKLDGLACSFLLAPSDSFKYSTLYGAILNVLHVVHQCEFHSVRKDKRDYSALCAVQYCFNAGWRLVQCLPPSVPVMEGLSTAGVDLEPSALLHALLCGPRSAHKVYNAWITDCLVKQGLTTQKAIFIVKAAAKHANSTPFLVKVAKQLGQGMRQSSRLKDIAAVPDLWDVLVMDMVIARLRLLYDECANKDNGDESYRVLDSPTEKLPKTSKISKEIFMELCDLVDSVDSQSRRCVLHDALGNSTDTPTLEGSSEAEALQHLLAISSTRGCELANITPTLALCLPPFLRAALDRWNSSNSDFPAFFSWRSGQSGDLIPDELSERRRNLTKQLEPYLNELLEVTVSCELPAAIVDILDSLLPSVERASKRLSPVGSLQRARRTLHQLHHETKTIVASGSLMIPTLGSQEGAFENVRMSFTGDQGQTIRQLLSAHVLRRVSMCCLSSLYGRRQHLAMSHEKGKVTVLQLSSLLKQADASKKKLTLTRLSSAPVPLTVLSMVSNPANEDVLAVCGLKEVHVMTLTSGGSVQDHLALHPQLETGNFIIKAVWLPGHPTQLAVITADFVKIYDLSLDVLSPQYFFLLPSGKVRDCAFWFRQDGAQFTFFISSSGYIYWQPLSQDSSARHGPFYVTNILDVSHPEVKESNGQTGGGGVSVYYSHCLQLLCFSYAQGKTFMASVTEDGRNELQLGPLHSVHIPAKSSATASGGSSLKLGTPSTGSSSAPQTPGSHQPLCQWTEVQGHPGLLLTLTQSSCTPVVIMVEPERILVEEIKVVPAKVKVTDLVAVRHIVNTGQDKTEPRTTLILLCDDGSLRIFMASSEMTNFWLTPTLQPPILSTTQPKMVRKESVNGTKGGSGSTTPTFPTDFFESCTTMNDVEYGGNDLLHVYNSAQLKHRLNTSGLYIACTKQAGFSVEITNPDTSNVIVGVRILVGSQDVQRAPTCVEIFGRNIPFVLQRHRWYDIPLTKEESLLADKKLVLAFGSSNDPLGVTMIDSIKVYGKTKEVFGWPEDAEDQMTGAVGSNGALSLPPSQGHQLQSPTMQSSGSCSKLVMQSPAQLMLDQLVGGAVALLEGSLSLPVTSVTPACSLTTKDHVLRLSTQILTMTWSAGSCVPGVIKLLLAAIHPSRAAYHDYKDRILLTAVVNDLKAIMDETSPIHLDPEALYNVLTITKSVATTQPQNLIQFTNDNFLGDLLSVGRRLHRERARNPLLSPVGQLGVAQIDFCVQSVVDILFSVALTEPHRWMAPVMDHYISLLLCDDASVSHAAKAALQRTMKNGLHWQINTLHSSAWTPSHALHSDEDDIMQLAIAMSLEGATGATSAPETNDEEVRETSTMSAECFRQLRLALLKRITDDLPELKKKGGVKSIHFLQVLLILVSELRPSDPTERSELHRTLAKAVCELDLERDAAIEVAGQRTPQHEVQLLIMKFFGFLLSTHHHKSSSGSSKASHSQRRGTSTSLSTVASVAAKVLLDAGLMERCLVLLQAILLHWKATGGDESPVVAGLLKNPVAPTAFDLSPFFSRTLTHRNTGYIFEGFSQLLTEMALRLPYLVKKVNSAVQLDQRWVECLCQYVAAPTPSSVKRHVRKLLLFHCGSKEKYRQCRDLLTIETHFKDVKKLALEHGFDAILEGNHDGLVLPYDDLVIVMEHLKQLHRTVERRLISRLIFRFLLDCNVSAVRWHAHALIHSFCRHSSVVQQQDLVALMWSLWSGLQLYGRKASQFVDLLGYFTIKTPGMENSLPGYFDRAVALLKEENQLIVRHPNTVLYNALASLVHLDGYYLERDPCLACSPLEVPFSAVKLTTLKADVRFTTSTHIVKLVSSHIVNRFALRITDIKRTKMVRTINIYYNNRPVQAAVELKNRPGVWLKAKKLSLTPGQAEVKVDLPLPITCWNLKIEFAAFYENLHASSEMLQCPRCSASVPAHPGVCSNCGENVYQCQTCRSINYDEKDPFLCNACGFCKYAKFELTLSAKPCCTVEPVESEDDRKKSLLANGFLEKADRLQGQMAYAREGLEGLISKVGENSGIDVLAGNDVSSGSSSGLPGNSGGSSTTAAANGNGSVTAGGPGTGQINKTIQQICQRYHSECKSTFEELSKIAQRVAACRRDIVAYDASQRQKAVRRSSPGQGAVGFDGSQFVPLPTGATCCYGCASAALDHCLTLLRAMATKPLLRRLMFEQGLLQELLHFNIAQGSAQSRGEVRDLLCLLTLNNADAVDCLNQKLMESVDGVLKRSGHSLALLNSIRHEMALFAASLQCQDTCWEKRLRSVIQLFLKSTHHLQSPAVMDVITLPCLRIIQELIQGTSGTVQIHVKESSKAGHVDVLMDLKRWLQGDPQQSFDAWKSRVLSRYDSPVLGKRPEQVRQLHLMQKYGARWGDKYQLRQQQQRPVSCQLSGSNWLQSMLFNPNSRLSRQTACVFLEGLARVPQRRQEIVNLLTSFLAQLGQAGPYGAEFFALYMSLVRKEHWRYYLVSRGLLPKLADWIEIEINGLTRQEMVGRSSELSQGHAMKSLVELLSFFLEETSVRQAYKGRLVGHVLNGYLNLRRLVLQRTRLVEDTQELLLQLLGDMTTGTEAETKQFMSVCVQTLRQCLVDGLVTPVFVVERLCSIIHPEEKDDVEFLMSLDKDPQQEDFLQGRMQGNPYSSTEPGLGPLMRDIKNKICQDCELVALLEDDTGMELLVCNKIMSLDLPVRDVYRKVFLSENNEAEPMRIVYRMRGLLGDATEEFIERFDDKRQRPANDEETYKLANVMGECGGLDVLLERLSCVRDIQGEGRPLLGALVKLLSFCTKVQTNRSLLITPELNAVQRLLGALKLCLQAQQNMPPFTEQLLEVMEAILCQASAQSVDQYALFSSTFGTKEDLDFLLQLSAQMAGSKTVTSILTHLTRVIPFLTFVNNTKMDVLIEYFRQSLDFNQYDREHSTEQAVKLELFCALTSGIEHNAIGNTLKDRLVASKVVYTALDYLLQNAPTIRSAIARDSPEWKEFVAKPSLKFVLRLLTGLAHSHVTTQLALAVDSIPLFHHLEQISSDEHVGSLAENLLEAMRGHPTVAERIEDVRQQTKREKKRLAMAMRENQLRALGMKTNALGYRFQPGRVLAIYTFSRRCQLEDLESQLWYGSPHASSTASSPPVSSGRSRKTLGYYTVSHFNVVHVECHLSAVRLARARDEWESAALQNANTRCNGLLPLWGPKFRSHRDIGYVSTCHDLKLLILRFALERSFSDESGGGGPQSNMHFLPYLLHAALYVLNTTRSWSREEKNLRSFLETARGEKWVENHVESDSAFYYTTLSLLLQSCQRWNTNRLTYLGRLLVTAHCRAHQSKGSDQRHEKQILDYSVYKPALVFFSIVNGIFNIVLKNVTVGEIDAEWPGTVAEYIRHNDEAVLRATDKLLNAYQNDFLTCGSFDEFCDVAGLLEDIPSPDEFIRGLLQGIP</sequence>
<dbReference type="GO" id="GO:0008270">
    <property type="term" value="F:zinc ion binding"/>
    <property type="evidence" value="ECO:0007669"/>
    <property type="project" value="UniProtKB-KW"/>
</dbReference>
<feature type="compositionally biased region" description="Basic and acidic residues" evidence="2">
    <location>
        <begin position="295"/>
        <end position="312"/>
    </location>
</feature>
<feature type="compositionally biased region" description="Acidic residues" evidence="2">
    <location>
        <begin position="423"/>
        <end position="447"/>
    </location>
</feature>
<dbReference type="Pfam" id="PF19423">
    <property type="entry name" value="E3_UBR4_N"/>
    <property type="match status" value="1"/>
</dbReference>
<organism evidence="6 7">
    <name type="scientific">Daphnia magna</name>
    <dbReference type="NCBI Taxonomy" id="35525"/>
    <lineage>
        <taxon>Eukaryota</taxon>
        <taxon>Metazoa</taxon>
        <taxon>Ecdysozoa</taxon>
        <taxon>Arthropoda</taxon>
        <taxon>Crustacea</taxon>
        <taxon>Branchiopoda</taxon>
        <taxon>Diplostraca</taxon>
        <taxon>Cladocera</taxon>
        <taxon>Anomopoda</taxon>
        <taxon>Daphniidae</taxon>
        <taxon>Daphnia</taxon>
    </lineage>
</organism>
<comment type="caution">
    <text evidence="6">The sequence shown here is derived from an EMBL/GenBank/DDBJ whole genome shotgun (WGS) entry which is preliminary data.</text>
</comment>